<dbReference type="EMBL" id="FMZO01000008">
    <property type="protein sequence ID" value="SDD32358.1"/>
    <property type="molecule type" value="Genomic_DNA"/>
</dbReference>
<dbReference type="OrthoDB" id="1160166at2"/>
<feature type="transmembrane region" description="Helical" evidence="1">
    <location>
        <begin position="86"/>
        <end position="104"/>
    </location>
</feature>
<feature type="transmembrane region" description="Helical" evidence="1">
    <location>
        <begin position="142"/>
        <end position="162"/>
    </location>
</feature>
<keyword evidence="3" id="KW-1185">Reference proteome</keyword>
<feature type="transmembrane region" description="Helical" evidence="1">
    <location>
        <begin position="12"/>
        <end position="31"/>
    </location>
</feature>
<dbReference type="Proteomes" id="UP000198757">
    <property type="component" value="Unassembled WGS sequence"/>
</dbReference>
<dbReference type="STRING" id="1285928.SAMN04487894_10827"/>
<organism evidence="2 3">
    <name type="scientific">Niabella drilacis (strain DSM 25811 / CCM 8410 / CCUG 62505 / LMG 26954 / E90)</name>
    <dbReference type="NCBI Taxonomy" id="1285928"/>
    <lineage>
        <taxon>Bacteria</taxon>
        <taxon>Pseudomonadati</taxon>
        <taxon>Bacteroidota</taxon>
        <taxon>Chitinophagia</taxon>
        <taxon>Chitinophagales</taxon>
        <taxon>Chitinophagaceae</taxon>
        <taxon>Niabella</taxon>
    </lineage>
</organism>
<dbReference type="Pfam" id="PF14329">
    <property type="entry name" value="DUF4386"/>
    <property type="match status" value="1"/>
</dbReference>
<dbReference type="InterPro" id="IPR025495">
    <property type="entry name" value="DUF4386"/>
</dbReference>
<proteinExistence type="predicted"/>
<evidence type="ECO:0000313" key="2">
    <source>
        <dbReference type="EMBL" id="SDD32358.1"/>
    </source>
</evidence>
<name>A0A1G6TTC4_NIADE</name>
<accession>A0A1G6TTC4</accession>
<gene>
    <name evidence="2" type="ORF">SAMN04487894_10827</name>
</gene>
<evidence type="ECO:0000256" key="1">
    <source>
        <dbReference type="SAM" id="Phobius"/>
    </source>
</evidence>
<evidence type="ECO:0008006" key="4">
    <source>
        <dbReference type="Google" id="ProtNLM"/>
    </source>
</evidence>
<sequence>MNLSKNTARAVGLIYLIVIITGMFSLAYIPQKLIDWNNSRVTFNNITTSASLFRFGIYSSVLCYVTFTFLPLFLYRLLRTVNESHARVMVILALLSVPLSFNNLQHKYAALTLIGKESLLQNISIEDLQSKLMFSLHQYNDGILLTTVFWGFWLFPFGLLVYRSGFMPKFLGVLLMLGCIGYLINFTGNTLLENYSQIGIGKYMSMLPAVAEIGICFWLLFSGLQIKRNEK</sequence>
<dbReference type="RefSeq" id="WP_090390891.1">
    <property type="nucleotide sequence ID" value="NZ_FMZO01000008.1"/>
</dbReference>
<protein>
    <recommendedName>
        <fullName evidence="4">DUF4386 domain-containing protein</fullName>
    </recommendedName>
</protein>
<feature type="transmembrane region" description="Helical" evidence="1">
    <location>
        <begin position="51"/>
        <end position="74"/>
    </location>
</feature>
<feature type="transmembrane region" description="Helical" evidence="1">
    <location>
        <begin position="200"/>
        <end position="221"/>
    </location>
</feature>
<keyword evidence="1" id="KW-0812">Transmembrane</keyword>
<evidence type="ECO:0000313" key="3">
    <source>
        <dbReference type="Proteomes" id="UP000198757"/>
    </source>
</evidence>
<reference evidence="3" key="1">
    <citation type="submission" date="2016-10" db="EMBL/GenBank/DDBJ databases">
        <authorList>
            <person name="Varghese N."/>
            <person name="Submissions S."/>
        </authorList>
    </citation>
    <scope>NUCLEOTIDE SEQUENCE [LARGE SCALE GENOMIC DNA]</scope>
    <source>
        <strain evidence="3">DSM 25811 / CCM 8410 / LMG 26954 / E90</strain>
    </source>
</reference>
<dbReference type="AlphaFoldDB" id="A0A1G6TTC4"/>
<feature type="transmembrane region" description="Helical" evidence="1">
    <location>
        <begin position="169"/>
        <end position="188"/>
    </location>
</feature>
<keyword evidence="1" id="KW-0472">Membrane</keyword>
<keyword evidence="1" id="KW-1133">Transmembrane helix</keyword>